<keyword evidence="9" id="KW-1185">Reference proteome</keyword>
<dbReference type="OrthoDB" id="1935484at2759"/>
<evidence type="ECO:0000256" key="2">
    <source>
        <dbReference type="ARBA" id="ARBA00022448"/>
    </source>
</evidence>
<evidence type="ECO:0000256" key="3">
    <source>
        <dbReference type="ARBA" id="ARBA00022692"/>
    </source>
</evidence>
<dbReference type="OMA" id="SWFWTSY"/>
<dbReference type="PANTHER" id="PTHR43791:SF104">
    <property type="entry name" value="MAJOR FACILITATOR SUPERFAMILY (MFS) PROFILE DOMAIN-CONTAINING PROTEIN-RELATED"/>
    <property type="match status" value="1"/>
</dbReference>
<feature type="transmembrane region" description="Helical" evidence="7">
    <location>
        <begin position="260"/>
        <end position="283"/>
    </location>
</feature>
<gene>
    <name evidence="8" type="ORF">EPUS_01530</name>
</gene>
<dbReference type="AlphaFoldDB" id="U1HXZ6"/>
<evidence type="ECO:0000256" key="4">
    <source>
        <dbReference type="ARBA" id="ARBA00022989"/>
    </source>
</evidence>
<evidence type="ECO:0000313" key="9">
    <source>
        <dbReference type="Proteomes" id="UP000019373"/>
    </source>
</evidence>
<protein>
    <recommendedName>
        <fullName evidence="10">Major facilitator superfamily (MFS) profile domain-containing protein</fullName>
    </recommendedName>
</protein>
<dbReference type="SUPFAM" id="SSF103473">
    <property type="entry name" value="MFS general substrate transporter"/>
    <property type="match status" value="1"/>
</dbReference>
<dbReference type="GeneID" id="19236585"/>
<feature type="transmembrane region" description="Helical" evidence="7">
    <location>
        <begin position="477"/>
        <end position="499"/>
    </location>
</feature>
<evidence type="ECO:0000256" key="6">
    <source>
        <dbReference type="SAM" id="MobiDB-lite"/>
    </source>
</evidence>
<dbReference type="HOGENOM" id="CLU_001265_2_0_1"/>
<dbReference type="PANTHER" id="PTHR43791">
    <property type="entry name" value="PERMEASE-RELATED"/>
    <property type="match status" value="1"/>
</dbReference>
<dbReference type="eggNOG" id="KOG2533">
    <property type="taxonomic scope" value="Eukaryota"/>
</dbReference>
<name>U1HXZ6_ENDPU</name>
<comment type="subcellular location">
    <subcellularLocation>
        <location evidence="1">Membrane</location>
        <topology evidence="1">Multi-pass membrane protein</topology>
    </subcellularLocation>
</comment>
<feature type="transmembrane region" description="Helical" evidence="7">
    <location>
        <begin position="450"/>
        <end position="471"/>
    </location>
</feature>
<evidence type="ECO:0008006" key="10">
    <source>
        <dbReference type="Google" id="ProtNLM"/>
    </source>
</evidence>
<feature type="transmembrane region" description="Helical" evidence="7">
    <location>
        <begin position="295"/>
        <end position="316"/>
    </location>
</feature>
<proteinExistence type="predicted"/>
<keyword evidence="5 7" id="KW-0472">Membrane</keyword>
<dbReference type="Gene3D" id="1.20.1250.20">
    <property type="entry name" value="MFS general substrate transporter like domains"/>
    <property type="match status" value="1"/>
</dbReference>
<dbReference type="FunFam" id="1.20.1250.20:FF:000247">
    <property type="entry name" value="MFS general substrate transporter"/>
    <property type="match status" value="1"/>
</dbReference>
<dbReference type="InterPro" id="IPR011701">
    <property type="entry name" value="MFS"/>
</dbReference>
<organism evidence="8 9">
    <name type="scientific">Endocarpon pusillum (strain Z07020 / HMAS-L-300199)</name>
    <name type="common">Lichen-forming fungus</name>
    <dbReference type="NCBI Taxonomy" id="1263415"/>
    <lineage>
        <taxon>Eukaryota</taxon>
        <taxon>Fungi</taxon>
        <taxon>Dikarya</taxon>
        <taxon>Ascomycota</taxon>
        <taxon>Pezizomycotina</taxon>
        <taxon>Eurotiomycetes</taxon>
        <taxon>Chaetothyriomycetidae</taxon>
        <taxon>Verrucariales</taxon>
        <taxon>Verrucariaceae</taxon>
        <taxon>Endocarpon</taxon>
    </lineage>
</organism>
<evidence type="ECO:0000256" key="1">
    <source>
        <dbReference type="ARBA" id="ARBA00004141"/>
    </source>
</evidence>
<reference evidence="9" key="1">
    <citation type="journal article" date="2014" name="BMC Genomics">
        <title>Genome characteristics reveal the impact of lichenization on lichen-forming fungus Endocarpon pusillum Hedwig (Verrucariales, Ascomycota).</title>
        <authorList>
            <person name="Wang Y.-Y."/>
            <person name="Liu B."/>
            <person name="Zhang X.-Y."/>
            <person name="Zhou Q.-M."/>
            <person name="Zhang T."/>
            <person name="Li H."/>
            <person name="Yu Y.-F."/>
            <person name="Zhang X.-L."/>
            <person name="Hao X.-Y."/>
            <person name="Wang M."/>
            <person name="Wang L."/>
            <person name="Wei J.-C."/>
        </authorList>
    </citation>
    <scope>NUCLEOTIDE SEQUENCE [LARGE SCALE GENOMIC DNA]</scope>
    <source>
        <strain evidence="9">Z07020 / HMAS-L-300199</strain>
    </source>
</reference>
<sequence length="636" mass="72246">MKAESGERTRHKKKAQPLHGSVELFSVSIQDFSVRSVGLGPHEVNPDRRSSSSMDKSAIIEAPLESAYSNDRAPGQVQSPPWWKIGGKDYSYVSIDGDETVVTSPPSSSEESLDDTLVRKRNSVFQSPEAIEIYKPDESYEGFHRFDPTFVWTKEEEKALIKRLDWRIAAAACLMFFALQLDRGNIAQALSDNMLPDLGLTTNDYNNGMTIFYCSFLFAELPSQLVSKKLGPDVWIPIQMVSWSIVAAAQAALTGRSSFYICRFLLGLIEGGFIPDTILYLSYFYKHSELPRRLSWFWTSYQSTQIISAFLGYGILHLRGKGALNEGWRYLFAIEGTLTGLIGIWTWLYLPASPTQTARSGLKGLFRPKQGWFTEREETIMVTRILRDDPGKASMHNRQGLGWGLFKKALTDYDLWPIYLLGLTWLIPMTPPHAYLTLTCKALGFDTFETNLLTIPAYTLYILQLLFWTWYSEKLNQRFLVGLISQIWSLPLLIALVTLPPTFPNSNWIKWLLSTLLIGHPYPHAIIVALTSRNSGSVETRTVGSSLYNMSVQASNIISSQIYRADDSPYYYRGNKVLLGILAYNVVLFIGAKAYYTLQNIRRDRIWNSMSREGRVHYLLTTKDKGNKRLDFRFGS</sequence>
<keyword evidence="4 7" id="KW-1133">Transmembrane helix</keyword>
<dbReference type="EMBL" id="KE720798">
    <property type="protein sequence ID" value="ERF75700.1"/>
    <property type="molecule type" value="Genomic_DNA"/>
</dbReference>
<dbReference type="Proteomes" id="UP000019373">
    <property type="component" value="Unassembled WGS sequence"/>
</dbReference>
<dbReference type="GO" id="GO:0022857">
    <property type="term" value="F:transmembrane transporter activity"/>
    <property type="evidence" value="ECO:0007669"/>
    <property type="project" value="InterPro"/>
</dbReference>
<evidence type="ECO:0000256" key="7">
    <source>
        <dbReference type="SAM" id="Phobius"/>
    </source>
</evidence>
<dbReference type="InterPro" id="IPR036259">
    <property type="entry name" value="MFS_trans_sf"/>
</dbReference>
<dbReference type="GO" id="GO:0016020">
    <property type="term" value="C:membrane"/>
    <property type="evidence" value="ECO:0007669"/>
    <property type="project" value="UniProtKB-SubCell"/>
</dbReference>
<keyword evidence="3 7" id="KW-0812">Transmembrane</keyword>
<dbReference type="FunFam" id="1.20.1250.20:FF:000106">
    <property type="entry name" value="MFS transporter, putative"/>
    <property type="match status" value="1"/>
</dbReference>
<feature type="transmembrane region" description="Helical" evidence="7">
    <location>
        <begin position="416"/>
        <end position="438"/>
    </location>
</feature>
<dbReference type="RefSeq" id="XP_007786858.1">
    <property type="nucleotide sequence ID" value="XM_007788668.1"/>
</dbReference>
<feature type="transmembrane region" description="Helical" evidence="7">
    <location>
        <begin position="577"/>
        <end position="596"/>
    </location>
</feature>
<feature type="transmembrane region" description="Helical" evidence="7">
    <location>
        <begin position="328"/>
        <end position="350"/>
    </location>
</feature>
<feature type="region of interest" description="Disordered" evidence="6">
    <location>
        <begin position="1"/>
        <end position="20"/>
    </location>
</feature>
<evidence type="ECO:0000313" key="8">
    <source>
        <dbReference type="EMBL" id="ERF75700.1"/>
    </source>
</evidence>
<evidence type="ECO:0000256" key="5">
    <source>
        <dbReference type="ARBA" id="ARBA00023136"/>
    </source>
</evidence>
<keyword evidence="2" id="KW-0813">Transport</keyword>
<accession>U1HXZ6</accession>
<dbReference type="Pfam" id="PF07690">
    <property type="entry name" value="MFS_1"/>
    <property type="match status" value="1"/>
</dbReference>